<dbReference type="CDD" id="cd13560">
    <property type="entry name" value="PBP2_taurine"/>
    <property type="match status" value="1"/>
</dbReference>
<dbReference type="Proteomes" id="UP000074382">
    <property type="component" value="Unassembled WGS sequence"/>
</dbReference>
<dbReference type="OrthoDB" id="286202at2"/>
<dbReference type="EMBL" id="LGEM01000040">
    <property type="protein sequence ID" value="KUP97076.1"/>
    <property type="molecule type" value="Genomic_DNA"/>
</dbReference>
<dbReference type="RefSeq" id="WP_068755769.1">
    <property type="nucleotide sequence ID" value="NZ_KQ950181.1"/>
</dbReference>
<evidence type="ECO:0000256" key="4">
    <source>
        <dbReference type="SAM" id="SignalP"/>
    </source>
</evidence>
<dbReference type="SUPFAM" id="SSF53850">
    <property type="entry name" value="Periplasmic binding protein-like II"/>
    <property type="match status" value="1"/>
</dbReference>
<proteinExistence type="inferred from homology"/>
<dbReference type="GO" id="GO:0042918">
    <property type="term" value="P:alkanesulfonate transmembrane transport"/>
    <property type="evidence" value="ECO:0007669"/>
    <property type="project" value="TreeGrafter"/>
</dbReference>
<evidence type="ECO:0000313" key="6">
    <source>
        <dbReference type="Proteomes" id="UP000074382"/>
    </source>
</evidence>
<dbReference type="Gene3D" id="3.40.190.10">
    <property type="entry name" value="Periplasmic binding protein-like II"/>
    <property type="match status" value="2"/>
</dbReference>
<dbReference type="AlphaFoldDB" id="A0A147KIG6"/>
<name>A0A147KIG6_THECS</name>
<accession>A0A147KIG6</accession>
<comment type="subcellular location">
    <subcellularLocation>
        <location evidence="1">Periplasm</location>
    </subcellularLocation>
</comment>
<organism evidence="5 6">
    <name type="scientific">Thermobifida cellulosilytica TB100</name>
    <dbReference type="NCBI Taxonomy" id="665004"/>
    <lineage>
        <taxon>Bacteria</taxon>
        <taxon>Bacillati</taxon>
        <taxon>Actinomycetota</taxon>
        <taxon>Actinomycetes</taxon>
        <taxon>Streptosporangiales</taxon>
        <taxon>Nocardiopsidaceae</taxon>
        <taxon>Thermobifida</taxon>
    </lineage>
</organism>
<feature type="signal peptide" evidence="4">
    <location>
        <begin position="1"/>
        <end position="31"/>
    </location>
</feature>
<dbReference type="PATRIC" id="fig|665004.4.peg.2166"/>
<dbReference type="GO" id="GO:0042597">
    <property type="term" value="C:periplasmic space"/>
    <property type="evidence" value="ECO:0007669"/>
    <property type="project" value="UniProtKB-SubCell"/>
</dbReference>
<evidence type="ECO:0000256" key="2">
    <source>
        <dbReference type="ARBA" id="ARBA00010742"/>
    </source>
</evidence>
<comment type="similarity">
    <text evidence="2">Belongs to the bacterial solute-binding protein SsuA/TauA family.</text>
</comment>
<dbReference type="InterPro" id="IPR010068">
    <property type="entry name" value="Peri-bd_TauA"/>
</dbReference>
<sequence>MTPIRRSRTSRALAAASALTAAVLLASACNAAEEQAEPADGVPAELRIGYQSIPNGDLVVKHNGWLEEALPDTTIVWNKFDSGGDVNTAFLAGELDIALAGSAPVVRGLSQPLDIDYQVPWIHDVIGDNEALVAVDGIDEVADLKGRTVAVPFASTTHYHLIAALDEAGLTVDDVELLDLEPPDIQAAWQRGDLDAAFVWYPVLGQLKEDGGHVVVTSGELAERGKVTADLAVVSTEFAETYPDVLATWVEQQNRAVTLLREDKAAAVEAIAAELNLEPAEAEEQVDQLIFLDAAEQASADYLGTADEPGRLAEYLLLTAEFLAEQGEIDAAPGLEDFQAALAPGGAESVAKP</sequence>
<protein>
    <submittedName>
        <fullName evidence="5">Glycine/betaine ABC transporter substrate-binding protein</fullName>
    </submittedName>
</protein>
<feature type="chain" id="PRO_5007549896" evidence="4">
    <location>
        <begin position="32"/>
        <end position="353"/>
    </location>
</feature>
<dbReference type="PANTHER" id="PTHR30024">
    <property type="entry name" value="ALIPHATIC SULFONATES-BINDING PROTEIN-RELATED"/>
    <property type="match status" value="1"/>
</dbReference>
<reference evidence="6" key="1">
    <citation type="journal article" date="2017" name="Acta Aliment.">
        <title>Plant polysaccharide degrading enzyme system of Thermpbifida cellulosilytica TB100 revealed by de novo genome project data.</title>
        <authorList>
            <person name="Toth A."/>
            <person name="Baka E."/>
            <person name="Luzics S."/>
            <person name="Bata-Vidacs I."/>
            <person name="Nagy I."/>
            <person name="Balint B."/>
            <person name="Herceg R."/>
            <person name="Olasz F."/>
            <person name="Wilk T."/>
            <person name="Nagy T."/>
            <person name="Kriszt B."/>
            <person name="Nagy I."/>
            <person name="Kukolya J."/>
        </authorList>
    </citation>
    <scope>NUCLEOTIDE SEQUENCE [LARGE SCALE GENOMIC DNA]</scope>
    <source>
        <strain evidence="6">TB100</strain>
    </source>
</reference>
<keyword evidence="6" id="KW-1185">Reference proteome</keyword>
<dbReference type="STRING" id="665004.AC529_08660"/>
<comment type="caution">
    <text evidence="5">The sequence shown here is derived from an EMBL/GenBank/DDBJ whole genome shotgun (WGS) entry which is preliminary data.</text>
</comment>
<evidence type="ECO:0000256" key="3">
    <source>
        <dbReference type="ARBA" id="ARBA00022729"/>
    </source>
</evidence>
<dbReference type="PROSITE" id="PS51257">
    <property type="entry name" value="PROKAR_LIPOPROTEIN"/>
    <property type="match status" value="1"/>
</dbReference>
<keyword evidence="3 4" id="KW-0732">Signal</keyword>
<evidence type="ECO:0000313" key="5">
    <source>
        <dbReference type="EMBL" id="KUP97076.1"/>
    </source>
</evidence>
<dbReference type="Pfam" id="PF13379">
    <property type="entry name" value="NMT1_2"/>
    <property type="match status" value="1"/>
</dbReference>
<gene>
    <name evidence="5" type="ORF">AC529_08660</name>
</gene>
<evidence type="ECO:0000256" key="1">
    <source>
        <dbReference type="ARBA" id="ARBA00004418"/>
    </source>
</evidence>
<dbReference type="PANTHER" id="PTHR30024:SF47">
    <property type="entry name" value="TAURINE-BINDING PERIPLASMIC PROTEIN"/>
    <property type="match status" value="1"/>
</dbReference>